<keyword evidence="3" id="KW-0274">FAD</keyword>
<dbReference type="Proteomes" id="UP001210925">
    <property type="component" value="Unassembled WGS sequence"/>
</dbReference>
<reference evidence="7" key="1">
    <citation type="submission" date="2020-05" db="EMBL/GenBank/DDBJ databases">
        <title>Phylogenomic resolution of chytrid fungi.</title>
        <authorList>
            <person name="Stajich J.E."/>
            <person name="Amses K."/>
            <person name="Simmons R."/>
            <person name="Seto K."/>
            <person name="Myers J."/>
            <person name="Bonds A."/>
            <person name="Quandt C.A."/>
            <person name="Barry K."/>
            <person name="Liu P."/>
            <person name="Grigoriev I."/>
            <person name="Longcore J.E."/>
            <person name="James T.Y."/>
        </authorList>
    </citation>
    <scope>NUCLEOTIDE SEQUENCE</scope>
    <source>
        <strain evidence="7">PLAUS21</strain>
    </source>
</reference>
<evidence type="ECO:0000313" key="7">
    <source>
        <dbReference type="EMBL" id="KAJ3260135.1"/>
    </source>
</evidence>
<keyword evidence="2" id="KW-0285">Flavoprotein</keyword>
<evidence type="ECO:0000256" key="3">
    <source>
        <dbReference type="ARBA" id="ARBA00022827"/>
    </source>
</evidence>
<dbReference type="PRINTS" id="PR00420">
    <property type="entry name" value="RNGMNOXGNASE"/>
</dbReference>
<evidence type="ECO:0000256" key="5">
    <source>
        <dbReference type="SAM" id="Phobius"/>
    </source>
</evidence>
<evidence type="ECO:0000313" key="8">
    <source>
        <dbReference type="Proteomes" id="UP001210925"/>
    </source>
</evidence>
<keyword evidence="8" id="KW-1185">Reference proteome</keyword>
<protein>
    <recommendedName>
        <fullName evidence="6">FAD-binding domain-containing protein</fullName>
    </recommendedName>
</protein>
<dbReference type="InterPro" id="IPR002938">
    <property type="entry name" value="FAD-bd"/>
</dbReference>
<organism evidence="7 8">
    <name type="scientific">Boothiomyces macroporosus</name>
    <dbReference type="NCBI Taxonomy" id="261099"/>
    <lineage>
        <taxon>Eukaryota</taxon>
        <taxon>Fungi</taxon>
        <taxon>Fungi incertae sedis</taxon>
        <taxon>Chytridiomycota</taxon>
        <taxon>Chytridiomycota incertae sedis</taxon>
        <taxon>Chytridiomycetes</taxon>
        <taxon>Rhizophydiales</taxon>
        <taxon>Terramycetaceae</taxon>
        <taxon>Boothiomyces</taxon>
    </lineage>
</organism>
<evidence type="ECO:0000256" key="2">
    <source>
        <dbReference type="ARBA" id="ARBA00022630"/>
    </source>
</evidence>
<dbReference type="Pfam" id="PF01494">
    <property type="entry name" value="FAD_binding_3"/>
    <property type="match status" value="1"/>
</dbReference>
<dbReference type="AlphaFoldDB" id="A0AAD5Y579"/>
<dbReference type="SUPFAM" id="SSF51905">
    <property type="entry name" value="FAD/NAD(P)-binding domain"/>
    <property type="match status" value="1"/>
</dbReference>
<evidence type="ECO:0000256" key="4">
    <source>
        <dbReference type="ARBA" id="ARBA00023002"/>
    </source>
</evidence>
<evidence type="ECO:0000259" key="6">
    <source>
        <dbReference type="Pfam" id="PF01494"/>
    </source>
</evidence>
<gene>
    <name evidence="7" type="ORF">HK103_001211</name>
</gene>
<dbReference type="InterPro" id="IPR050641">
    <property type="entry name" value="RIFMO-like"/>
</dbReference>
<dbReference type="GO" id="GO:0071949">
    <property type="term" value="F:FAD binding"/>
    <property type="evidence" value="ECO:0007669"/>
    <property type="project" value="InterPro"/>
</dbReference>
<sequence length="602" mass="67381">MAKNVDVLIVGAGPTGLAAACELLRQGITNILICDVLTEPLIQTKGSLINLRTLEVLSNFANVVPELKKRGKVLDKIRTFSAPGELVGQVEMSGKIHSTHKFVSCEQWYTEKCLTTYLTLNGVSVLRGTKVLDIQYDNEGFPISELEATQGDGVEKFKVKSQFVIAADGAKSGVRKQLNIPFVGEVLKNGFIACHFSTKTSSDALDSLALTLCLFKEGFAFSAPMPNNTWIVAVDLTAAQDEFVSDQVDPHGLNVLKEYPKESLEKLLQNRLGPGIEIDKLIWNSHFRVNQRLAAAYSDKKRVYLAGDACHSHTPLGGQGLNFGIQDAVNLGWKMSLVIKKMCYHDLLLTYQMERRNLGNLLVEGTTRLQKAASDRSSIMFHLRNNAFPILTSFPYFVEVVANTIGDTIFTYKSSLTQEHWRKPYVFPYLFMRRRQNILRLLTARVKAGDKCRMELMQSVHDTFLIKTTGFKLLIFEGIPGNTPYSQLNSYQKCIEFGENARNISKGLITDTFVVKKDSKEDYKNFGVLGQCFFLIRPDGYIAMRCEPLEMDMLRGYLANSLKSVQVKCPVKYSPIVGDWVLYIVIGVVGTIGAFTLKQLWK</sequence>
<feature type="transmembrane region" description="Helical" evidence="5">
    <location>
        <begin position="580"/>
        <end position="597"/>
    </location>
</feature>
<accession>A0AAD5Y579</accession>
<feature type="domain" description="FAD-binding" evidence="6">
    <location>
        <begin position="5"/>
        <end position="364"/>
    </location>
</feature>
<dbReference type="Gene3D" id="3.50.50.60">
    <property type="entry name" value="FAD/NAD(P)-binding domain"/>
    <property type="match status" value="1"/>
</dbReference>
<dbReference type="InterPro" id="IPR036188">
    <property type="entry name" value="FAD/NAD-bd_sf"/>
</dbReference>
<dbReference type="PANTHER" id="PTHR43004:SF19">
    <property type="entry name" value="BINDING MONOOXYGENASE, PUTATIVE (JCVI)-RELATED"/>
    <property type="match status" value="1"/>
</dbReference>
<keyword evidence="5" id="KW-0812">Transmembrane</keyword>
<name>A0AAD5Y579_9FUNG</name>
<keyword evidence="4" id="KW-0560">Oxidoreductase</keyword>
<keyword evidence="5" id="KW-0472">Membrane</keyword>
<dbReference type="Gene3D" id="3.30.70.2450">
    <property type="match status" value="1"/>
</dbReference>
<dbReference type="PANTHER" id="PTHR43004">
    <property type="entry name" value="TRK SYSTEM POTASSIUM UPTAKE PROTEIN"/>
    <property type="match status" value="1"/>
</dbReference>
<keyword evidence="5" id="KW-1133">Transmembrane helix</keyword>
<comment type="caution">
    <text evidence="7">The sequence shown here is derived from an EMBL/GenBank/DDBJ whole genome shotgun (WGS) entry which is preliminary data.</text>
</comment>
<evidence type="ECO:0000256" key="1">
    <source>
        <dbReference type="ARBA" id="ARBA00001974"/>
    </source>
</evidence>
<comment type="cofactor">
    <cofactor evidence="1">
        <name>FAD</name>
        <dbReference type="ChEBI" id="CHEBI:57692"/>
    </cofactor>
</comment>
<dbReference type="EMBL" id="JADGKB010000013">
    <property type="protein sequence ID" value="KAJ3260135.1"/>
    <property type="molecule type" value="Genomic_DNA"/>
</dbReference>
<proteinExistence type="predicted"/>
<dbReference type="GO" id="GO:0016709">
    <property type="term" value="F:oxidoreductase activity, acting on paired donors, with incorporation or reduction of molecular oxygen, NAD(P)H as one donor, and incorporation of one atom of oxygen"/>
    <property type="evidence" value="ECO:0007669"/>
    <property type="project" value="UniProtKB-ARBA"/>
</dbReference>
<dbReference type="PROSITE" id="PS51257">
    <property type="entry name" value="PROKAR_LIPOPROTEIN"/>
    <property type="match status" value="1"/>
</dbReference>